<keyword evidence="2" id="KW-0472">Membrane</keyword>
<accession>A0AAV1S9P4</accession>
<keyword evidence="2" id="KW-0812">Transmembrane</keyword>
<dbReference type="InterPro" id="IPR044950">
    <property type="entry name" value="TED6/7"/>
</dbReference>
<dbReference type="Proteomes" id="UP001314170">
    <property type="component" value="Unassembled WGS sequence"/>
</dbReference>
<feature type="compositionally biased region" description="Pro residues" evidence="1">
    <location>
        <begin position="10"/>
        <end position="31"/>
    </location>
</feature>
<name>A0AAV1S9P4_9ROSI</name>
<feature type="compositionally biased region" description="Polar residues" evidence="1">
    <location>
        <begin position="141"/>
        <end position="152"/>
    </location>
</feature>
<dbReference type="EMBL" id="CAWUPB010001173">
    <property type="protein sequence ID" value="CAK7346837.1"/>
    <property type="molecule type" value="Genomic_DNA"/>
</dbReference>
<feature type="region of interest" description="Disordered" evidence="1">
    <location>
        <begin position="140"/>
        <end position="179"/>
    </location>
</feature>
<evidence type="ECO:0000313" key="4">
    <source>
        <dbReference type="Proteomes" id="UP001314170"/>
    </source>
</evidence>
<keyword evidence="2" id="KW-1133">Transmembrane helix</keyword>
<dbReference type="AlphaFoldDB" id="A0AAV1S9P4"/>
<organism evidence="3 4">
    <name type="scientific">Dovyalis caffra</name>
    <dbReference type="NCBI Taxonomy" id="77055"/>
    <lineage>
        <taxon>Eukaryota</taxon>
        <taxon>Viridiplantae</taxon>
        <taxon>Streptophyta</taxon>
        <taxon>Embryophyta</taxon>
        <taxon>Tracheophyta</taxon>
        <taxon>Spermatophyta</taxon>
        <taxon>Magnoliopsida</taxon>
        <taxon>eudicotyledons</taxon>
        <taxon>Gunneridae</taxon>
        <taxon>Pentapetalae</taxon>
        <taxon>rosids</taxon>
        <taxon>fabids</taxon>
        <taxon>Malpighiales</taxon>
        <taxon>Salicaceae</taxon>
        <taxon>Flacourtieae</taxon>
        <taxon>Dovyalis</taxon>
    </lineage>
</organism>
<evidence type="ECO:0000313" key="3">
    <source>
        <dbReference type="EMBL" id="CAK7346837.1"/>
    </source>
</evidence>
<sequence>MASSNNFDFPPTPPHVRPPPPHIRPPPPAPSPSDSTTVIVIVFVSFGGLIFLAFLATALWCFIKKKKKKTPEETDIVHVGEHLKVKEVVVEYPHGPKAVLLEIVDDVHVDEEIKKKEKEKVGESLRVEAIEGNASAVDQAAASSFPGSNNHPQLEHKSPPPETSSKIVSSGPKCCPPAR</sequence>
<dbReference type="PANTHER" id="PTHR35697:SF10">
    <property type="entry name" value="PROTEIN TRACHEARY ELEMENT DIFFERENTIATION-RELATED 6"/>
    <property type="match status" value="1"/>
</dbReference>
<reference evidence="3 4" key="1">
    <citation type="submission" date="2024-01" db="EMBL/GenBank/DDBJ databases">
        <authorList>
            <person name="Waweru B."/>
        </authorList>
    </citation>
    <scope>NUCLEOTIDE SEQUENCE [LARGE SCALE GENOMIC DNA]</scope>
</reference>
<comment type="caution">
    <text evidence="3">The sequence shown here is derived from an EMBL/GenBank/DDBJ whole genome shotgun (WGS) entry which is preliminary data.</text>
</comment>
<proteinExistence type="predicted"/>
<feature type="region of interest" description="Disordered" evidence="1">
    <location>
        <begin position="1"/>
        <end position="31"/>
    </location>
</feature>
<protein>
    <submittedName>
        <fullName evidence="3">Uncharacterized protein</fullName>
    </submittedName>
</protein>
<keyword evidence="4" id="KW-1185">Reference proteome</keyword>
<feature type="transmembrane region" description="Helical" evidence="2">
    <location>
        <begin position="38"/>
        <end position="63"/>
    </location>
</feature>
<dbReference type="GO" id="GO:0009834">
    <property type="term" value="P:plant-type secondary cell wall biogenesis"/>
    <property type="evidence" value="ECO:0007669"/>
    <property type="project" value="InterPro"/>
</dbReference>
<evidence type="ECO:0000256" key="1">
    <source>
        <dbReference type="SAM" id="MobiDB-lite"/>
    </source>
</evidence>
<dbReference type="PANTHER" id="PTHR35697">
    <property type="entry name" value="OS08G0108300 PROTEIN"/>
    <property type="match status" value="1"/>
</dbReference>
<gene>
    <name evidence="3" type="ORF">DCAF_LOCUS19515</name>
</gene>
<evidence type="ECO:0000256" key="2">
    <source>
        <dbReference type="SAM" id="Phobius"/>
    </source>
</evidence>